<dbReference type="PANTHER" id="PTHR45982">
    <property type="entry name" value="REGULATOR OF CHROMOSOME CONDENSATION"/>
    <property type="match status" value="1"/>
</dbReference>
<reference evidence="2 3" key="1">
    <citation type="submission" date="2024-09" db="EMBL/GenBank/DDBJ databases">
        <authorList>
            <person name="Makale K.P.P."/>
            <person name="Makhzoum A."/>
            <person name="Rantong G."/>
            <person name="Rahube T.O."/>
        </authorList>
    </citation>
    <scope>NUCLEOTIDE SEQUENCE [LARGE SCALE GENOMIC DNA]</scope>
    <source>
        <strain evidence="2 3">KM_D13</strain>
    </source>
</reference>
<dbReference type="Proteomes" id="UP001575622">
    <property type="component" value="Unassembled WGS sequence"/>
</dbReference>
<accession>A0ABV4UZ49</accession>
<keyword evidence="3" id="KW-1185">Reference proteome</keyword>
<comment type="caution">
    <text evidence="2">The sequence shown here is derived from an EMBL/GenBank/DDBJ whole genome shotgun (WGS) entry which is preliminary data.</text>
</comment>
<gene>
    <name evidence="2" type="ORF">ACEU3E_12330</name>
</gene>
<dbReference type="RefSeq" id="WP_373951267.1">
    <property type="nucleotide sequence ID" value="NZ_JBHDLN010000005.1"/>
</dbReference>
<name>A0ABV4UZ49_9BACL</name>
<dbReference type="PRINTS" id="PR00633">
    <property type="entry name" value="RCCNDNSATION"/>
</dbReference>
<protein>
    <submittedName>
        <fullName evidence="2">Uncharacterized protein</fullName>
    </submittedName>
</protein>
<dbReference type="Pfam" id="PF00415">
    <property type="entry name" value="RCC1"/>
    <property type="match status" value="2"/>
</dbReference>
<dbReference type="PROSITE" id="PS50012">
    <property type="entry name" value="RCC1_3"/>
    <property type="match status" value="1"/>
</dbReference>
<proteinExistence type="predicted"/>
<dbReference type="SUPFAM" id="SSF50985">
    <property type="entry name" value="RCC1/BLIP-II"/>
    <property type="match status" value="1"/>
</dbReference>
<evidence type="ECO:0000256" key="1">
    <source>
        <dbReference type="SAM" id="SignalP"/>
    </source>
</evidence>
<evidence type="ECO:0000313" key="2">
    <source>
        <dbReference type="EMBL" id="MFB0842960.1"/>
    </source>
</evidence>
<dbReference type="EMBL" id="JBHDLN010000005">
    <property type="protein sequence ID" value="MFB0842960.1"/>
    <property type="molecule type" value="Genomic_DNA"/>
</dbReference>
<keyword evidence="1" id="KW-0732">Signal</keyword>
<dbReference type="InterPro" id="IPR000408">
    <property type="entry name" value="Reg_chr_condens"/>
</dbReference>
<sequence>MVKKKSILLMALSFIVLSILVFPSFAQTAKAATVGGQLTAPEPGWKRFDDHNPLIKYNGTPLNQNSGQGLYNDTGYGVSGKNSVEFYFTGTKMRFIGANYNNRNASANIEVYIDGSLKGSFSQYSSSFIAQVLNFEVTGLSDAKHKVKVQSNDEGLFVIDAIDISETGDLVAPDVTPTPNPTPTTTKLFVGENSMYLLDANGEVWSWGSNDYGQLGLGDTTKRTVKTKIPGLTGVTDIVVKDNFVIALKSDGKVYGWGNNTSGVLGAVGEIVKQPVNFENNITAIDGTN</sequence>
<dbReference type="Gene3D" id="2.130.10.30">
    <property type="entry name" value="Regulator of chromosome condensation 1/beta-lactamase-inhibitor protein II"/>
    <property type="match status" value="1"/>
</dbReference>
<feature type="signal peptide" evidence="1">
    <location>
        <begin position="1"/>
        <end position="26"/>
    </location>
</feature>
<feature type="chain" id="PRO_5046790263" evidence="1">
    <location>
        <begin position="27"/>
        <end position="289"/>
    </location>
</feature>
<evidence type="ECO:0000313" key="3">
    <source>
        <dbReference type="Proteomes" id="UP001575622"/>
    </source>
</evidence>
<dbReference type="InterPro" id="IPR051553">
    <property type="entry name" value="Ran_GTPase-activating"/>
</dbReference>
<dbReference type="PANTHER" id="PTHR45982:SF1">
    <property type="entry name" value="REGULATOR OF CHROMOSOME CONDENSATION"/>
    <property type="match status" value="1"/>
</dbReference>
<dbReference type="InterPro" id="IPR009091">
    <property type="entry name" value="RCC1/BLIP-II"/>
</dbReference>
<organism evidence="2 3">
    <name type="scientific">Paenibacillus oleatilyticus</name>
    <dbReference type="NCBI Taxonomy" id="2594886"/>
    <lineage>
        <taxon>Bacteria</taxon>
        <taxon>Bacillati</taxon>
        <taxon>Bacillota</taxon>
        <taxon>Bacilli</taxon>
        <taxon>Bacillales</taxon>
        <taxon>Paenibacillaceae</taxon>
        <taxon>Paenibacillus</taxon>
    </lineage>
</organism>